<dbReference type="EMBL" id="AP019297">
    <property type="protein sequence ID" value="BBG92831.1"/>
    <property type="molecule type" value="Genomic_DNA"/>
</dbReference>
<organism evidence="2">
    <name type="scientific">Prunus dulcis</name>
    <name type="common">Almond</name>
    <name type="synonym">Amygdalus dulcis</name>
    <dbReference type="NCBI Taxonomy" id="3755"/>
    <lineage>
        <taxon>Eukaryota</taxon>
        <taxon>Viridiplantae</taxon>
        <taxon>Streptophyta</taxon>
        <taxon>Embryophyta</taxon>
        <taxon>Tracheophyta</taxon>
        <taxon>Spermatophyta</taxon>
        <taxon>Magnoliopsida</taxon>
        <taxon>eudicotyledons</taxon>
        <taxon>Gunneridae</taxon>
        <taxon>Pentapetalae</taxon>
        <taxon>rosids</taxon>
        <taxon>fabids</taxon>
        <taxon>Rosales</taxon>
        <taxon>Rosaceae</taxon>
        <taxon>Amygdaloideae</taxon>
        <taxon>Amygdaleae</taxon>
        <taxon>Prunus</taxon>
    </lineage>
</organism>
<dbReference type="AlphaFoldDB" id="A0A4Y1QM02"/>
<feature type="compositionally biased region" description="Polar residues" evidence="1">
    <location>
        <begin position="273"/>
        <end position="285"/>
    </location>
</feature>
<feature type="compositionally biased region" description="Basic and acidic residues" evidence="1">
    <location>
        <begin position="258"/>
        <end position="270"/>
    </location>
</feature>
<accession>A0A4Y1QM02</accession>
<protein>
    <submittedName>
        <fullName evidence="2">Uncharacterized protein</fullName>
    </submittedName>
</protein>
<proteinExistence type="predicted"/>
<evidence type="ECO:0000313" key="2">
    <source>
        <dbReference type="EMBL" id="BBG92831.1"/>
    </source>
</evidence>
<feature type="region of interest" description="Disordered" evidence="1">
    <location>
        <begin position="258"/>
        <end position="287"/>
    </location>
</feature>
<gene>
    <name evidence="2" type="ORF">Prudu_000679</name>
</gene>
<reference evidence="2" key="1">
    <citation type="journal article" date="2019" name="Science">
        <title>Mutation of a bHLH transcription factor allowed almond domestication.</title>
        <authorList>
            <person name="Sanchez-Perez R."/>
            <person name="Pavan S."/>
            <person name="Mazzeo R."/>
            <person name="Moldovan C."/>
            <person name="Aiese Cigliano R."/>
            <person name="Del Cueto J."/>
            <person name="Ricciardi F."/>
            <person name="Lotti C."/>
            <person name="Ricciardi L."/>
            <person name="Dicenta F."/>
            <person name="Lopez-Marques R.L."/>
            <person name="Lindberg Moller B."/>
        </authorList>
    </citation>
    <scope>NUCLEOTIDE SEQUENCE</scope>
</reference>
<name>A0A4Y1QM02_PRUDU</name>
<sequence length="328" mass="37166">MILYGLALMIPSVRRPQKFKLSVNRSTTYIKFMQTDPIPKCGLHLHTKRGTNKIMEQNVLPTYFYWHITSGMGTKIEYAINILGTSENSSSLTVHRVDDWDYFQKSGLKEKNKKARTEDKIQNSMDRMLDKHNIDTIKKTMQMHEDTFKHQRLRDDPISREGSGSCSGDTLRMSRGFDLERPAEEDMSTGVSTIDQEQAGPSSHMAFKSKNMSIAGCDEDSEVELTLSIGSSKNKKRSKSYQPQLGCAELIHNEKELDSPASFKSDRGGDCSDPTTPMSSSSATFDQERKQPHWLFHDICTGPLAHAHVLKNGNMIFTDLEEPKLKEH</sequence>
<evidence type="ECO:0000256" key="1">
    <source>
        <dbReference type="SAM" id="MobiDB-lite"/>
    </source>
</evidence>